<feature type="transmembrane region" description="Helical" evidence="6">
    <location>
        <begin position="215"/>
        <end position="236"/>
    </location>
</feature>
<dbReference type="EMBL" id="JAUKUD010000002">
    <property type="protein sequence ID" value="KAK0751653.1"/>
    <property type="molecule type" value="Genomic_DNA"/>
</dbReference>
<organism evidence="7 8">
    <name type="scientific">Schizothecium vesticola</name>
    <dbReference type="NCBI Taxonomy" id="314040"/>
    <lineage>
        <taxon>Eukaryota</taxon>
        <taxon>Fungi</taxon>
        <taxon>Dikarya</taxon>
        <taxon>Ascomycota</taxon>
        <taxon>Pezizomycotina</taxon>
        <taxon>Sordariomycetes</taxon>
        <taxon>Sordariomycetidae</taxon>
        <taxon>Sordariales</taxon>
        <taxon>Schizotheciaceae</taxon>
        <taxon>Schizothecium</taxon>
    </lineage>
</organism>
<keyword evidence="3 6" id="KW-1133">Transmembrane helix</keyword>
<evidence type="ECO:0000313" key="8">
    <source>
        <dbReference type="Proteomes" id="UP001172155"/>
    </source>
</evidence>
<gene>
    <name evidence="7" type="ORF">B0T18DRAFT_73792</name>
</gene>
<keyword evidence="4 6" id="KW-0472">Membrane</keyword>
<feature type="region of interest" description="Disordered" evidence="5">
    <location>
        <begin position="175"/>
        <end position="208"/>
    </location>
</feature>
<dbReference type="AlphaFoldDB" id="A0AA40F5I6"/>
<evidence type="ECO:0000256" key="6">
    <source>
        <dbReference type="SAM" id="Phobius"/>
    </source>
</evidence>
<evidence type="ECO:0000313" key="7">
    <source>
        <dbReference type="EMBL" id="KAK0751653.1"/>
    </source>
</evidence>
<feature type="compositionally biased region" description="Low complexity" evidence="5">
    <location>
        <begin position="175"/>
        <end position="188"/>
    </location>
</feature>
<feature type="compositionally biased region" description="Gly residues" evidence="5">
    <location>
        <begin position="189"/>
        <end position="206"/>
    </location>
</feature>
<evidence type="ECO:0000256" key="2">
    <source>
        <dbReference type="ARBA" id="ARBA00022692"/>
    </source>
</evidence>
<dbReference type="PANTHER" id="PTHR15549:SF26">
    <property type="entry name" value="AXIAL BUDDING PATTERN PROTEIN 2-RELATED"/>
    <property type="match status" value="1"/>
</dbReference>
<dbReference type="GO" id="GO:0071944">
    <property type="term" value="C:cell periphery"/>
    <property type="evidence" value="ECO:0007669"/>
    <property type="project" value="UniProtKB-ARBA"/>
</dbReference>
<comment type="caution">
    <text evidence="7">The sequence shown here is derived from an EMBL/GenBank/DDBJ whole genome shotgun (WGS) entry which is preliminary data.</text>
</comment>
<evidence type="ECO:0000256" key="1">
    <source>
        <dbReference type="ARBA" id="ARBA00004167"/>
    </source>
</evidence>
<reference evidence="7" key="1">
    <citation type="submission" date="2023-06" db="EMBL/GenBank/DDBJ databases">
        <title>Genome-scale phylogeny and comparative genomics of the fungal order Sordariales.</title>
        <authorList>
            <consortium name="Lawrence Berkeley National Laboratory"/>
            <person name="Hensen N."/>
            <person name="Bonometti L."/>
            <person name="Westerberg I."/>
            <person name="Brannstrom I.O."/>
            <person name="Guillou S."/>
            <person name="Cros-Aarteil S."/>
            <person name="Calhoun S."/>
            <person name="Haridas S."/>
            <person name="Kuo A."/>
            <person name="Mondo S."/>
            <person name="Pangilinan J."/>
            <person name="Riley R."/>
            <person name="LaButti K."/>
            <person name="Andreopoulos B."/>
            <person name="Lipzen A."/>
            <person name="Chen C."/>
            <person name="Yanf M."/>
            <person name="Daum C."/>
            <person name="Ng V."/>
            <person name="Clum A."/>
            <person name="Steindorff A."/>
            <person name="Ohm R."/>
            <person name="Martin F."/>
            <person name="Silar P."/>
            <person name="Natvig D."/>
            <person name="Lalanne C."/>
            <person name="Gautier V."/>
            <person name="Ament-velasquez S.L."/>
            <person name="Kruys A."/>
            <person name="Hutchinson M.I."/>
            <person name="Powell A.J."/>
            <person name="Barry K."/>
            <person name="Miller A.N."/>
            <person name="Grigoriev I.V."/>
            <person name="Debuchy R."/>
            <person name="Gladieux P."/>
            <person name="Thoren M.H."/>
            <person name="Johannesson H."/>
        </authorList>
    </citation>
    <scope>NUCLEOTIDE SEQUENCE</scope>
    <source>
        <strain evidence="7">SMH3187-1</strain>
    </source>
</reference>
<dbReference type="Proteomes" id="UP001172155">
    <property type="component" value="Unassembled WGS sequence"/>
</dbReference>
<proteinExistence type="predicted"/>
<evidence type="ECO:0000256" key="4">
    <source>
        <dbReference type="ARBA" id="ARBA00023136"/>
    </source>
</evidence>
<keyword evidence="8" id="KW-1185">Reference proteome</keyword>
<evidence type="ECO:0000256" key="5">
    <source>
        <dbReference type="SAM" id="MobiDB-lite"/>
    </source>
</evidence>
<sequence>MDRTIEASAVFPSVPLTTTFTAPGTRCSGINFPTSLQNIAMFHDEPSCLPSGFSTAQSAFFSPGIFCPSGYYSACHDTAGIASVTTVTCCPALADRGITFTCVDPKTLAGVFTSKFCSWQAPASPGLPVSVTRSDTSRRTSTIIDTMINPGGINAFGIRMVHQATDLQLLSTATSLGGSSGSSPTAGVTGPGQSGLAGGQSDGGSSSGLSQGATIGIGVAVAVVVLVALAGLFLWWRKRRRTAAAGAPLSASPQAEALMPENKYYYSGHAQNPPVHEAKGGWVAAPVNELSSAAVAEMPGQSHVAELPAERPQR</sequence>
<accession>A0AA40F5I6</accession>
<dbReference type="InterPro" id="IPR051694">
    <property type="entry name" value="Immunoregulatory_rcpt-like"/>
</dbReference>
<keyword evidence="2 6" id="KW-0812">Transmembrane</keyword>
<name>A0AA40F5I6_9PEZI</name>
<comment type="subcellular location">
    <subcellularLocation>
        <location evidence="1">Membrane</location>
        <topology evidence="1">Single-pass membrane protein</topology>
    </subcellularLocation>
</comment>
<protein>
    <submittedName>
        <fullName evidence="7">Uncharacterized protein</fullName>
    </submittedName>
</protein>
<dbReference type="GO" id="GO:0016020">
    <property type="term" value="C:membrane"/>
    <property type="evidence" value="ECO:0007669"/>
    <property type="project" value="UniProtKB-SubCell"/>
</dbReference>
<dbReference type="PANTHER" id="PTHR15549">
    <property type="entry name" value="PAIRED IMMUNOGLOBULIN-LIKE TYPE 2 RECEPTOR"/>
    <property type="match status" value="1"/>
</dbReference>
<evidence type="ECO:0000256" key="3">
    <source>
        <dbReference type="ARBA" id="ARBA00022989"/>
    </source>
</evidence>